<accession>Q4RI31</accession>
<gene>
    <name evidence="1" type="ORF">GSTENG00034060001</name>
</gene>
<reference evidence="1" key="1">
    <citation type="journal article" date="2004" name="Nature">
        <title>Genome duplication in the teleost fish Tetraodon nigroviridis reveals the early vertebrate proto-karyotype.</title>
        <authorList>
            <person name="Jaillon O."/>
            <person name="Aury J.-M."/>
            <person name="Brunet F."/>
            <person name="Petit J.-L."/>
            <person name="Stange-Thomann N."/>
            <person name="Mauceli E."/>
            <person name="Bouneau L."/>
            <person name="Fischer C."/>
            <person name="Ozouf-Costaz C."/>
            <person name="Bernot A."/>
            <person name="Nicaud S."/>
            <person name="Jaffe D."/>
            <person name="Fisher S."/>
            <person name="Lutfalla G."/>
            <person name="Dossat C."/>
            <person name="Segurens B."/>
            <person name="Dasilva C."/>
            <person name="Salanoubat M."/>
            <person name="Levy M."/>
            <person name="Boudet N."/>
            <person name="Castellano S."/>
            <person name="Anthouard V."/>
            <person name="Jubin C."/>
            <person name="Castelli V."/>
            <person name="Katinka M."/>
            <person name="Vacherie B."/>
            <person name="Biemont C."/>
            <person name="Skalli Z."/>
            <person name="Cattolico L."/>
            <person name="Poulain J."/>
            <person name="De Berardinis V."/>
            <person name="Cruaud C."/>
            <person name="Duprat S."/>
            <person name="Brottier P."/>
            <person name="Coutanceau J.-P."/>
            <person name="Gouzy J."/>
            <person name="Parra G."/>
            <person name="Lardier G."/>
            <person name="Chapple C."/>
            <person name="McKernan K.J."/>
            <person name="McEwan P."/>
            <person name="Bosak S."/>
            <person name="Kellis M."/>
            <person name="Volff J.-N."/>
            <person name="Guigo R."/>
            <person name="Zody M.C."/>
            <person name="Mesirov J."/>
            <person name="Lindblad-Toh K."/>
            <person name="Birren B."/>
            <person name="Nusbaum C."/>
            <person name="Kahn D."/>
            <person name="Robinson-Rechavi M."/>
            <person name="Laudet V."/>
            <person name="Schachter V."/>
            <person name="Quetier F."/>
            <person name="Saurin W."/>
            <person name="Scarpelli C."/>
            <person name="Wincker P."/>
            <person name="Lander E.S."/>
            <person name="Weissenbach J."/>
            <person name="Roest Crollius H."/>
        </authorList>
    </citation>
    <scope>NUCLEOTIDE SEQUENCE [LARGE SCALE GENOMIC DNA]</scope>
</reference>
<organism evidence="1">
    <name type="scientific">Tetraodon nigroviridis</name>
    <name type="common">Spotted green pufferfish</name>
    <name type="synonym">Chelonodon nigroviridis</name>
    <dbReference type="NCBI Taxonomy" id="99883"/>
    <lineage>
        <taxon>Eukaryota</taxon>
        <taxon>Metazoa</taxon>
        <taxon>Chordata</taxon>
        <taxon>Craniata</taxon>
        <taxon>Vertebrata</taxon>
        <taxon>Euteleostomi</taxon>
        <taxon>Actinopterygii</taxon>
        <taxon>Neopterygii</taxon>
        <taxon>Teleostei</taxon>
        <taxon>Neoteleostei</taxon>
        <taxon>Acanthomorphata</taxon>
        <taxon>Eupercaria</taxon>
        <taxon>Tetraodontiformes</taxon>
        <taxon>Tetradontoidea</taxon>
        <taxon>Tetraodontidae</taxon>
        <taxon>Tetraodon</taxon>
    </lineage>
</organism>
<dbReference type="EMBL" id="CAAE01015044">
    <property type="protein sequence ID" value="CAG11951.1"/>
    <property type="molecule type" value="Genomic_DNA"/>
</dbReference>
<name>Q4RI31_TETNG</name>
<reference evidence="1" key="2">
    <citation type="submission" date="2004-02" db="EMBL/GenBank/DDBJ databases">
        <authorList>
            <consortium name="Genoscope"/>
            <consortium name="Whitehead Institute Centre for Genome Research"/>
        </authorList>
    </citation>
    <scope>NUCLEOTIDE SEQUENCE</scope>
</reference>
<dbReference type="KEGG" id="tng:GSTEN00034060G001"/>
<evidence type="ECO:0000313" key="1">
    <source>
        <dbReference type="EMBL" id="CAG11951.1"/>
    </source>
</evidence>
<dbReference type="AlphaFoldDB" id="Q4RI31"/>
<sequence>MVLNIISVGTLCPGLHGGSHDRAPTHSKHHRCYSSSEAALKDLSTFEHTTTLLSLVSLTTLMSVSSFLPVDTGQTFNPPTHP</sequence>
<proteinExistence type="predicted"/>
<comment type="caution">
    <text evidence="1">The sequence shown here is derived from an EMBL/GenBank/DDBJ whole genome shotgun (WGS) entry which is preliminary data.</text>
</comment>
<protein>
    <submittedName>
        <fullName evidence="1">(spotted green pufferfish) hypothetical protein</fullName>
    </submittedName>
</protein>